<keyword evidence="3" id="KW-1185">Reference proteome</keyword>
<organism evidence="4">
    <name type="scientific">Diabrotica virgifera virgifera</name>
    <name type="common">western corn rootworm</name>
    <dbReference type="NCBI Taxonomy" id="50390"/>
    <lineage>
        <taxon>Eukaryota</taxon>
        <taxon>Metazoa</taxon>
        <taxon>Ecdysozoa</taxon>
        <taxon>Arthropoda</taxon>
        <taxon>Hexapoda</taxon>
        <taxon>Insecta</taxon>
        <taxon>Pterygota</taxon>
        <taxon>Neoptera</taxon>
        <taxon>Endopterygota</taxon>
        <taxon>Coleoptera</taxon>
        <taxon>Polyphaga</taxon>
        <taxon>Cucujiformia</taxon>
        <taxon>Chrysomeloidea</taxon>
        <taxon>Chrysomelidae</taxon>
        <taxon>Galerucinae</taxon>
        <taxon>Diabroticina</taxon>
        <taxon>Diabroticites</taxon>
        <taxon>Diabrotica</taxon>
    </lineage>
</organism>
<protein>
    <submittedName>
        <fullName evidence="4">Uncharacterized protein LOC114325730</fullName>
    </submittedName>
</protein>
<feature type="chain" id="PRO_5028400118" evidence="1">
    <location>
        <begin position="22"/>
        <end position="114"/>
    </location>
</feature>
<dbReference type="Proteomes" id="UP001652700">
    <property type="component" value="Unplaced"/>
</dbReference>
<evidence type="ECO:0000256" key="1">
    <source>
        <dbReference type="SAM" id="SignalP"/>
    </source>
</evidence>
<dbReference type="Pfam" id="PF15868">
    <property type="entry name" value="MBF2"/>
    <property type="match status" value="1"/>
</dbReference>
<evidence type="ECO:0000313" key="3">
    <source>
        <dbReference type="Proteomes" id="UP001652700"/>
    </source>
</evidence>
<dbReference type="RefSeq" id="XP_050512288.1">
    <property type="nucleotide sequence ID" value="XM_050656331.1"/>
</dbReference>
<proteinExistence type="predicted"/>
<feature type="signal peptide" evidence="1">
    <location>
        <begin position="1"/>
        <end position="21"/>
    </location>
</feature>
<dbReference type="EnsemblMetazoa" id="XM_050656331.1">
    <property type="protein sequence ID" value="XP_050512288.1"/>
    <property type="gene ID" value="LOC114325730"/>
</dbReference>
<evidence type="ECO:0000313" key="2">
    <source>
        <dbReference type="EnsemblMetazoa" id="XP_050512288.1"/>
    </source>
</evidence>
<accession>A0A6P7F874</accession>
<keyword evidence="1" id="KW-0732">Signal</keyword>
<dbReference type="GeneID" id="114325730"/>
<dbReference type="AlphaFoldDB" id="A0A6P7F874"/>
<reference evidence="4" key="1">
    <citation type="submission" date="2025-04" db="UniProtKB">
        <authorList>
            <consortium name="RefSeq"/>
        </authorList>
    </citation>
    <scope>IDENTIFICATION</scope>
    <source>
        <tissue evidence="4">Whole insect</tissue>
    </source>
</reference>
<gene>
    <name evidence="4" type="primary">LOC114325730</name>
</gene>
<evidence type="ECO:0000313" key="4">
    <source>
        <dbReference type="RefSeq" id="XP_028129660.1"/>
    </source>
</evidence>
<dbReference type="KEGG" id="dvv:114325730"/>
<name>A0A6P7F874_DIAVI</name>
<sequence>MSKTTIFILGVVSCLVAHTQCEDRIACPSMSNPGNLRNDEIISKNFFESIHVRYPSTGNLFTSKITCILITDLNKGPSQPVITGGVGFEYVEVDITPGLLEKLNYQIQVYTALP</sequence>
<dbReference type="InParanoid" id="A0A6P7F874"/>
<dbReference type="RefSeq" id="XP_028129660.1">
    <property type="nucleotide sequence ID" value="XM_028273859.1"/>
</dbReference>
<reference evidence="2" key="2">
    <citation type="submission" date="2025-05" db="UniProtKB">
        <authorList>
            <consortium name="EnsemblMetazoa"/>
        </authorList>
    </citation>
    <scope>IDENTIFICATION</scope>
</reference>
<dbReference type="InterPro" id="IPR031734">
    <property type="entry name" value="MBF2"/>
</dbReference>